<reference evidence="6 7" key="1">
    <citation type="submission" date="2020-10" db="EMBL/GenBank/DDBJ databases">
        <authorList>
            <person name="Peeters C."/>
        </authorList>
    </citation>
    <scope>NUCLEOTIDE SEQUENCE [LARGE SCALE GENOMIC DNA]</scope>
    <source>
        <strain evidence="6 7">LMG 28140</strain>
    </source>
</reference>
<evidence type="ECO:0000256" key="2">
    <source>
        <dbReference type="ARBA" id="ARBA00023015"/>
    </source>
</evidence>
<gene>
    <name evidence="6" type="ORF">LMG28140_04448</name>
</gene>
<dbReference type="EMBL" id="CAJHCP010000009">
    <property type="protein sequence ID" value="CAD6547268.1"/>
    <property type="molecule type" value="Genomic_DNA"/>
</dbReference>
<dbReference type="Gene3D" id="1.10.10.10">
    <property type="entry name" value="Winged helix-like DNA-binding domain superfamily/Winged helix DNA-binding domain"/>
    <property type="match status" value="1"/>
</dbReference>
<evidence type="ECO:0000259" key="5">
    <source>
        <dbReference type="PROSITE" id="PS50931"/>
    </source>
</evidence>
<dbReference type="SUPFAM" id="SSF46785">
    <property type="entry name" value="Winged helix' DNA-binding domain"/>
    <property type="match status" value="1"/>
</dbReference>
<keyword evidence="4" id="KW-0804">Transcription</keyword>
<comment type="caution">
    <text evidence="6">The sequence shown here is derived from an EMBL/GenBank/DDBJ whole genome shotgun (WGS) entry which is preliminary data.</text>
</comment>
<keyword evidence="7" id="KW-1185">Reference proteome</keyword>
<dbReference type="InterPro" id="IPR000847">
    <property type="entry name" value="LysR_HTH_N"/>
</dbReference>
<evidence type="ECO:0000256" key="1">
    <source>
        <dbReference type="ARBA" id="ARBA00009437"/>
    </source>
</evidence>
<dbReference type="InterPro" id="IPR050950">
    <property type="entry name" value="HTH-type_LysR_regulators"/>
</dbReference>
<dbReference type="Gene3D" id="3.40.190.10">
    <property type="entry name" value="Periplasmic binding protein-like II"/>
    <property type="match status" value="2"/>
</dbReference>
<dbReference type="PROSITE" id="PS50931">
    <property type="entry name" value="HTH_LYSR"/>
    <property type="match status" value="1"/>
</dbReference>
<proteinExistence type="inferred from homology"/>
<dbReference type="InterPro" id="IPR005119">
    <property type="entry name" value="LysR_subst-bd"/>
</dbReference>
<dbReference type="PANTHER" id="PTHR30419:SF8">
    <property type="entry name" value="NITROGEN ASSIMILATION TRANSCRIPTIONAL ACTIVATOR-RELATED"/>
    <property type="match status" value="1"/>
</dbReference>
<dbReference type="PANTHER" id="PTHR30419">
    <property type="entry name" value="HTH-TYPE TRANSCRIPTIONAL REGULATOR YBHD"/>
    <property type="match status" value="1"/>
</dbReference>
<evidence type="ECO:0000256" key="3">
    <source>
        <dbReference type="ARBA" id="ARBA00023125"/>
    </source>
</evidence>
<feature type="domain" description="HTH lysR-type" evidence="5">
    <location>
        <begin position="76"/>
        <end position="133"/>
    </location>
</feature>
<keyword evidence="2" id="KW-0805">Transcription regulation</keyword>
<dbReference type="InterPro" id="IPR036390">
    <property type="entry name" value="WH_DNA-bd_sf"/>
</dbReference>
<accession>A0ABM8NWY4</accession>
<protein>
    <recommendedName>
        <fullName evidence="5">HTH lysR-type domain-containing protein</fullName>
    </recommendedName>
</protein>
<dbReference type="Pfam" id="PF03466">
    <property type="entry name" value="LysR_substrate"/>
    <property type="match status" value="1"/>
</dbReference>
<organism evidence="6 7">
    <name type="scientific">Paraburkholderia metrosideri</name>
    <dbReference type="NCBI Taxonomy" id="580937"/>
    <lineage>
        <taxon>Bacteria</taxon>
        <taxon>Pseudomonadati</taxon>
        <taxon>Pseudomonadota</taxon>
        <taxon>Betaproteobacteria</taxon>
        <taxon>Burkholderiales</taxon>
        <taxon>Burkholderiaceae</taxon>
        <taxon>Paraburkholderia</taxon>
    </lineage>
</organism>
<sequence>MGAQKLAPPHCYGGWIRRRFRRLPSQRFKISDTTAIAANHEFGDSYNSTVISLVDFGENPVMSSNDPIERFFRNGLKLPHLRILVSLADLGQVTRVAAAFHVTQPAISKQIAEIEDALGVTVVSRVGNALELTGIGQVIVSCGREVLRQIELARRDVSALASGTAGHVRVGAVVTIPEPLIAHSVQLFIRRAPSASLSFAEATLDRLMRMMDDGDLDIALGRNRIASANGAQSAFTQEVLHREPFVFVAGTHHPLGDPDRPTTWADLQGCRWITPMQSSPAYATLVEALAPHGLTPDRGAVESSSLALNVALIRSGDFVSILPMSVARPQVIRGNMRVLPLPPLQPLGEIVAYWRAGSTTPAAELFSACLREVSSDLLGEHVSEGREDGILL</sequence>
<evidence type="ECO:0000313" key="6">
    <source>
        <dbReference type="EMBL" id="CAD6547268.1"/>
    </source>
</evidence>
<dbReference type="Pfam" id="PF00126">
    <property type="entry name" value="HTH_1"/>
    <property type="match status" value="1"/>
</dbReference>
<evidence type="ECO:0000313" key="7">
    <source>
        <dbReference type="Proteomes" id="UP000598032"/>
    </source>
</evidence>
<dbReference type="Proteomes" id="UP000598032">
    <property type="component" value="Unassembled WGS sequence"/>
</dbReference>
<keyword evidence="3" id="KW-0238">DNA-binding</keyword>
<name>A0ABM8NWY4_9BURK</name>
<evidence type="ECO:0000256" key="4">
    <source>
        <dbReference type="ARBA" id="ARBA00023163"/>
    </source>
</evidence>
<dbReference type="InterPro" id="IPR036388">
    <property type="entry name" value="WH-like_DNA-bd_sf"/>
</dbReference>
<comment type="similarity">
    <text evidence="1">Belongs to the LysR transcriptional regulatory family.</text>
</comment>
<dbReference type="PRINTS" id="PR00039">
    <property type="entry name" value="HTHLYSR"/>
</dbReference>
<dbReference type="SUPFAM" id="SSF53850">
    <property type="entry name" value="Periplasmic binding protein-like II"/>
    <property type="match status" value="1"/>
</dbReference>